<keyword evidence="4" id="KW-1185">Reference proteome</keyword>
<evidence type="ECO:0000313" key="3">
    <source>
        <dbReference type="EMBL" id="AKK10436.1"/>
    </source>
</evidence>
<dbReference type="AlphaFoldDB" id="A0A0G3HAQ5"/>
<feature type="region of interest" description="Disordered" evidence="1">
    <location>
        <begin position="198"/>
        <end position="221"/>
    </location>
</feature>
<dbReference type="PANTHER" id="PTHR11735:SF11">
    <property type="entry name" value="TRNA THREONYLCARBAMOYLADENOSINE BIOSYNTHESIS PROTEIN TSAB"/>
    <property type="match status" value="1"/>
</dbReference>
<dbReference type="Proteomes" id="UP000035548">
    <property type="component" value="Chromosome"/>
</dbReference>
<evidence type="ECO:0000259" key="2">
    <source>
        <dbReference type="Pfam" id="PF00814"/>
    </source>
</evidence>
<dbReference type="Gene3D" id="3.30.420.40">
    <property type="match status" value="1"/>
</dbReference>
<dbReference type="STRING" id="1072256.CUTER_02105"/>
<dbReference type="PANTHER" id="PTHR11735">
    <property type="entry name" value="TRNA N6-ADENOSINE THREONYLCARBAMOYLTRANSFERASE"/>
    <property type="match status" value="1"/>
</dbReference>
<dbReference type="PATRIC" id="fig|1072256.5.peg.415"/>
<dbReference type="GO" id="GO:0002949">
    <property type="term" value="P:tRNA threonylcarbamoyladenosine modification"/>
    <property type="evidence" value="ECO:0007669"/>
    <property type="project" value="InterPro"/>
</dbReference>
<dbReference type="Pfam" id="PF00814">
    <property type="entry name" value="TsaD"/>
    <property type="match status" value="1"/>
</dbReference>
<evidence type="ECO:0000256" key="1">
    <source>
        <dbReference type="SAM" id="MobiDB-lite"/>
    </source>
</evidence>
<protein>
    <submittedName>
        <fullName evidence="3">tRNA threonylcarbamoyl adenosine modification protein</fullName>
    </submittedName>
</protein>
<dbReference type="NCBIfam" id="TIGR03725">
    <property type="entry name" value="T6A_YeaZ"/>
    <property type="match status" value="1"/>
</dbReference>
<dbReference type="GO" id="GO:0005829">
    <property type="term" value="C:cytosol"/>
    <property type="evidence" value="ECO:0007669"/>
    <property type="project" value="TreeGrafter"/>
</dbReference>
<evidence type="ECO:0000313" key="4">
    <source>
        <dbReference type="Proteomes" id="UP000035548"/>
    </source>
</evidence>
<reference evidence="3 4" key="1">
    <citation type="journal article" date="2015" name="Genome Announc.">
        <title>Virulence Factor Genes Detected in the Complete Genome Sequence of Corynebacterium uterequi DSM 45634, Isolated from the Uterus of a Maiden Mare.</title>
        <authorList>
            <person name="Ruckert C."/>
            <person name="Kriete M."/>
            <person name="Jaenicke S."/>
            <person name="Winkler A."/>
            <person name="Tauch A."/>
        </authorList>
    </citation>
    <scope>NUCLEOTIDE SEQUENCE [LARGE SCALE GENOMIC DNA]</scope>
    <source>
        <strain evidence="3 4">DSM 45634</strain>
    </source>
</reference>
<dbReference type="OrthoDB" id="9809995at2"/>
<dbReference type="Gene3D" id="3.30.420.200">
    <property type="match status" value="1"/>
</dbReference>
<dbReference type="EMBL" id="CP011546">
    <property type="protein sequence ID" value="AKK10436.1"/>
    <property type="molecule type" value="Genomic_DNA"/>
</dbReference>
<proteinExistence type="predicted"/>
<dbReference type="CDD" id="cd24032">
    <property type="entry name" value="ASKHA_NBD_TsaB"/>
    <property type="match status" value="1"/>
</dbReference>
<dbReference type="RefSeq" id="WP_047259025.1">
    <property type="nucleotide sequence ID" value="NZ_CP011546.1"/>
</dbReference>
<accession>A0A0G3HAQ5</accession>
<feature type="compositionally biased region" description="Low complexity" evidence="1">
    <location>
        <begin position="212"/>
        <end position="221"/>
    </location>
</feature>
<gene>
    <name evidence="3" type="ORF">CUTER_02105</name>
</gene>
<dbReference type="InterPro" id="IPR043129">
    <property type="entry name" value="ATPase_NBD"/>
</dbReference>
<reference evidence="4" key="2">
    <citation type="submission" date="2015-05" db="EMBL/GenBank/DDBJ databases">
        <title>Complete genome sequence of Corynebacterium uterequi DSM 45634, isolated from the uterus of a maiden mare.</title>
        <authorList>
            <person name="Ruckert C."/>
            <person name="Albersmeier A."/>
            <person name="Winkler A."/>
            <person name="Tauch A."/>
        </authorList>
    </citation>
    <scope>NUCLEOTIDE SEQUENCE [LARGE SCALE GENOMIC DNA]</scope>
    <source>
        <strain evidence="4">DSM 45634</strain>
    </source>
</reference>
<sequence>MIALAIDTATSALVTGVYDTVTGRAVDRVIDGARGHNEQLMPTIAELLDAASLSVADIDAVVVGQGPGPFTGLRVGMASAAALGQALRVPVYGVSTLDALAHGTTGRVLVATDARRREVYWGLYDDARRVHGPEVSKPGELAATGVTSVIIPEKLRSALPAELAELPGGEPTLSAAALIAGVDYDATPAPLEPAYLRRPDAVPPAPAPRSPAIPVVPGIPQ</sequence>
<feature type="domain" description="Gcp-like" evidence="2">
    <location>
        <begin position="33"/>
        <end position="146"/>
    </location>
</feature>
<dbReference type="InterPro" id="IPR022496">
    <property type="entry name" value="T6A_TsaB"/>
</dbReference>
<dbReference type="KEGG" id="cut:CUTER_02105"/>
<feature type="compositionally biased region" description="Pro residues" evidence="1">
    <location>
        <begin position="201"/>
        <end position="211"/>
    </location>
</feature>
<dbReference type="InterPro" id="IPR000905">
    <property type="entry name" value="Gcp-like_dom"/>
</dbReference>
<dbReference type="SUPFAM" id="SSF53067">
    <property type="entry name" value="Actin-like ATPase domain"/>
    <property type="match status" value="2"/>
</dbReference>
<organism evidence="3 4">
    <name type="scientific">Corynebacterium uterequi</name>
    <dbReference type="NCBI Taxonomy" id="1072256"/>
    <lineage>
        <taxon>Bacteria</taxon>
        <taxon>Bacillati</taxon>
        <taxon>Actinomycetota</taxon>
        <taxon>Actinomycetes</taxon>
        <taxon>Mycobacteriales</taxon>
        <taxon>Corynebacteriaceae</taxon>
        <taxon>Corynebacterium</taxon>
    </lineage>
</organism>
<name>A0A0G3HAQ5_9CORY</name>